<evidence type="ECO:0000313" key="2">
    <source>
        <dbReference type="Proteomes" id="UP000325672"/>
    </source>
</evidence>
<protein>
    <submittedName>
        <fullName evidence="1">Uncharacterized protein</fullName>
    </submittedName>
</protein>
<evidence type="ECO:0000313" key="1">
    <source>
        <dbReference type="EMBL" id="KAE8143512.1"/>
    </source>
</evidence>
<gene>
    <name evidence="1" type="ORF">BDV38DRAFT_233859</name>
</gene>
<name>A0A5N6TB23_ASPPS</name>
<proteinExistence type="predicted"/>
<keyword evidence="2" id="KW-1185">Reference proteome</keyword>
<organism evidence="1 2">
    <name type="scientific">Aspergillus pseudotamarii</name>
    <dbReference type="NCBI Taxonomy" id="132259"/>
    <lineage>
        <taxon>Eukaryota</taxon>
        <taxon>Fungi</taxon>
        <taxon>Dikarya</taxon>
        <taxon>Ascomycota</taxon>
        <taxon>Pezizomycotina</taxon>
        <taxon>Eurotiomycetes</taxon>
        <taxon>Eurotiomycetidae</taxon>
        <taxon>Eurotiales</taxon>
        <taxon>Aspergillaceae</taxon>
        <taxon>Aspergillus</taxon>
        <taxon>Aspergillus subgen. Circumdati</taxon>
    </lineage>
</organism>
<reference evidence="1 2" key="1">
    <citation type="submission" date="2019-04" db="EMBL/GenBank/DDBJ databases">
        <title>Friends and foes A comparative genomics study of 23 Aspergillus species from section Flavi.</title>
        <authorList>
            <consortium name="DOE Joint Genome Institute"/>
            <person name="Kjaerbolling I."/>
            <person name="Vesth T."/>
            <person name="Frisvad J.C."/>
            <person name="Nybo J.L."/>
            <person name="Theobald S."/>
            <person name="Kildgaard S."/>
            <person name="Isbrandt T."/>
            <person name="Kuo A."/>
            <person name="Sato A."/>
            <person name="Lyhne E.K."/>
            <person name="Kogle M.E."/>
            <person name="Wiebenga A."/>
            <person name="Kun R.S."/>
            <person name="Lubbers R.J."/>
            <person name="Makela M.R."/>
            <person name="Barry K."/>
            <person name="Chovatia M."/>
            <person name="Clum A."/>
            <person name="Daum C."/>
            <person name="Haridas S."/>
            <person name="He G."/>
            <person name="LaButti K."/>
            <person name="Lipzen A."/>
            <person name="Mondo S."/>
            <person name="Riley R."/>
            <person name="Salamov A."/>
            <person name="Simmons B.A."/>
            <person name="Magnuson J.K."/>
            <person name="Henrissat B."/>
            <person name="Mortensen U.H."/>
            <person name="Larsen T.O."/>
            <person name="Devries R.P."/>
            <person name="Grigoriev I.V."/>
            <person name="Machida M."/>
            <person name="Baker S.E."/>
            <person name="Andersen M.R."/>
        </authorList>
    </citation>
    <scope>NUCLEOTIDE SEQUENCE [LARGE SCALE GENOMIC DNA]</scope>
    <source>
        <strain evidence="1 2">CBS 117625</strain>
    </source>
</reference>
<dbReference type="RefSeq" id="XP_031919575.1">
    <property type="nucleotide sequence ID" value="XM_032053175.1"/>
</dbReference>
<accession>A0A5N6TB23</accession>
<dbReference type="EMBL" id="ML743552">
    <property type="protein sequence ID" value="KAE8143512.1"/>
    <property type="molecule type" value="Genomic_DNA"/>
</dbReference>
<dbReference type="Proteomes" id="UP000325672">
    <property type="component" value="Unassembled WGS sequence"/>
</dbReference>
<dbReference type="AlphaFoldDB" id="A0A5N6TB23"/>
<sequence>MFLRSAPYKKPTENGIFDKPIEETWSSGSNLMKNLKIAQNSLREHGHFLESDALNDVLITCAQPLNWVG</sequence>
<dbReference type="GeneID" id="43637385"/>